<proteinExistence type="inferred from homology"/>
<evidence type="ECO:0000256" key="8">
    <source>
        <dbReference type="ARBA" id="ARBA00022967"/>
    </source>
</evidence>
<dbReference type="GO" id="GO:0005524">
    <property type="term" value="F:ATP binding"/>
    <property type="evidence" value="ECO:0007669"/>
    <property type="project" value="UniProtKB-KW"/>
</dbReference>
<sequence length="328" mass="35628">MMSALLTVEHLKVQVPALDRPLLRGVSLRVGVGEAVALVGESGSGKSLTTRAILRLLPQGSDVQGLIEFDGQDVMQLSGKALRRWRATEVGMIFQDPKAHINPVRTVGDFLLEGLDNRFANRREAHKSAMEMLREVGISNPEQRAQRRPHELSGGLLQRVMIASVLLRQPRLLLADEPTTALDVTTQADVMAIIDEQRQQRGMAMLFITHDLDLASAVCDRIAVMYAGAIVEQAPAEALVDAPAHPYTAGLLRSRPELGREGELHPIAGRPISGAEVGQGCAFAPRCAAAMDVCLTDDPELRPSTTGSVACQLWQDRRLAHSTEVLHV</sequence>
<dbReference type="InterPro" id="IPR003593">
    <property type="entry name" value="AAA+_ATPase"/>
</dbReference>
<gene>
    <name evidence="11" type="ORF">M2272_003997</name>
</gene>
<name>A0ABT6L351_9MYCO</name>
<dbReference type="InterPro" id="IPR050388">
    <property type="entry name" value="ABC_Ni/Peptide_Import"/>
</dbReference>
<dbReference type="EMBL" id="JARXVE010000006">
    <property type="protein sequence ID" value="MDH6197344.1"/>
    <property type="molecule type" value="Genomic_DNA"/>
</dbReference>
<dbReference type="Gene3D" id="3.40.50.300">
    <property type="entry name" value="P-loop containing nucleotide triphosphate hydrolases"/>
    <property type="match status" value="1"/>
</dbReference>
<evidence type="ECO:0000256" key="1">
    <source>
        <dbReference type="ARBA" id="ARBA00004202"/>
    </source>
</evidence>
<evidence type="ECO:0000256" key="6">
    <source>
        <dbReference type="ARBA" id="ARBA00022741"/>
    </source>
</evidence>
<dbReference type="InterPro" id="IPR027417">
    <property type="entry name" value="P-loop_NTPase"/>
</dbReference>
<keyword evidence="12" id="KW-1185">Reference proteome</keyword>
<feature type="domain" description="ABC transporter" evidence="10">
    <location>
        <begin position="6"/>
        <end position="252"/>
    </location>
</feature>
<reference evidence="11 12" key="1">
    <citation type="submission" date="2023-04" db="EMBL/GenBank/DDBJ databases">
        <title>Forest soil microbial communities from Buena Vista Peninsula, Colon Province, Panama.</title>
        <authorList>
            <person name="Bouskill N."/>
        </authorList>
    </citation>
    <scope>NUCLEOTIDE SEQUENCE [LARGE SCALE GENOMIC DNA]</scope>
    <source>
        <strain evidence="11 12">AC80</strain>
    </source>
</reference>
<evidence type="ECO:0000313" key="11">
    <source>
        <dbReference type="EMBL" id="MDH6197344.1"/>
    </source>
</evidence>
<dbReference type="Pfam" id="PF08352">
    <property type="entry name" value="oligo_HPY"/>
    <property type="match status" value="1"/>
</dbReference>
<keyword evidence="8" id="KW-1278">Translocase</keyword>
<evidence type="ECO:0000256" key="2">
    <source>
        <dbReference type="ARBA" id="ARBA00005417"/>
    </source>
</evidence>
<evidence type="ECO:0000256" key="3">
    <source>
        <dbReference type="ARBA" id="ARBA00022448"/>
    </source>
</evidence>
<dbReference type="PROSITE" id="PS50893">
    <property type="entry name" value="ABC_TRANSPORTER_2"/>
    <property type="match status" value="1"/>
</dbReference>
<evidence type="ECO:0000256" key="4">
    <source>
        <dbReference type="ARBA" id="ARBA00022475"/>
    </source>
</evidence>
<keyword evidence="6" id="KW-0547">Nucleotide-binding</keyword>
<dbReference type="SMART" id="SM00382">
    <property type="entry name" value="AAA"/>
    <property type="match status" value="1"/>
</dbReference>
<keyword evidence="7 11" id="KW-0067">ATP-binding</keyword>
<evidence type="ECO:0000256" key="9">
    <source>
        <dbReference type="ARBA" id="ARBA00023136"/>
    </source>
</evidence>
<dbReference type="PANTHER" id="PTHR43297">
    <property type="entry name" value="OLIGOPEPTIDE TRANSPORT ATP-BINDING PROTEIN APPD"/>
    <property type="match status" value="1"/>
</dbReference>
<evidence type="ECO:0000256" key="5">
    <source>
        <dbReference type="ARBA" id="ARBA00022519"/>
    </source>
</evidence>
<dbReference type="SUPFAM" id="SSF52540">
    <property type="entry name" value="P-loop containing nucleoside triphosphate hydrolases"/>
    <property type="match status" value="1"/>
</dbReference>
<comment type="subcellular location">
    <subcellularLocation>
        <location evidence="1">Cell membrane</location>
        <topology evidence="1">Peripheral membrane protein</topology>
    </subcellularLocation>
</comment>
<comment type="caution">
    <text evidence="11">The sequence shown here is derived from an EMBL/GenBank/DDBJ whole genome shotgun (WGS) entry which is preliminary data.</text>
</comment>
<keyword evidence="4" id="KW-1003">Cell membrane</keyword>
<dbReference type="InterPro" id="IPR003439">
    <property type="entry name" value="ABC_transporter-like_ATP-bd"/>
</dbReference>
<evidence type="ECO:0000313" key="12">
    <source>
        <dbReference type="Proteomes" id="UP001160130"/>
    </source>
</evidence>
<dbReference type="Pfam" id="PF00005">
    <property type="entry name" value="ABC_tran"/>
    <property type="match status" value="1"/>
</dbReference>
<dbReference type="InterPro" id="IPR013563">
    <property type="entry name" value="Oligopep_ABC_C"/>
</dbReference>
<accession>A0ABT6L351</accession>
<organism evidence="11 12">
    <name type="scientific">Mycolicibacterium frederiksbergense</name>
    <dbReference type="NCBI Taxonomy" id="117567"/>
    <lineage>
        <taxon>Bacteria</taxon>
        <taxon>Bacillati</taxon>
        <taxon>Actinomycetota</taxon>
        <taxon>Actinomycetes</taxon>
        <taxon>Mycobacteriales</taxon>
        <taxon>Mycobacteriaceae</taxon>
        <taxon>Mycolicibacterium</taxon>
    </lineage>
</organism>
<dbReference type="NCBIfam" id="TIGR01727">
    <property type="entry name" value="oligo_HPY"/>
    <property type="match status" value="1"/>
</dbReference>
<keyword evidence="5" id="KW-0997">Cell inner membrane</keyword>
<keyword evidence="9" id="KW-0472">Membrane</keyword>
<keyword evidence="3" id="KW-0813">Transport</keyword>
<evidence type="ECO:0000256" key="7">
    <source>
        <dbReference type="ARBA" id="ARBA00022840"/>
    </source>
</evidence>
<evidence type="ECO:0000259" key="10">
    <source>
        <dbReference type="PROSITE" id="PS50893"/>
    </source>
</evidence>
<dbReference type="Proteomes" id="UP001160130">
    <property type="component" value="Unassembled WGS sequence"/>
</dbReference>
<dbReference type="CDD" id="cd03257">
    <property type="entry name" value="ABC_NikE_OppD_transporters"/>
    <property type="match status" value="1"/>
</dbReference>
<dbReference type="PANTHER" id="PTHR43297:SF14">
    <property type="entry name" value="ATPASE AAA-TYPE CORE DOMAIN-CONTAINING PROTEIN"/>
    <property type="match status" value="1"/>
</dbReference>
<comment type="similarity">
    <text evidence="2">Belongs to the ABC transporter superfamily.</text>
</comment>
<protein>
    <submittedName>
        <fullName evidence="11">Oligopeptide/dipeptide ABC transporter ATP-binding protein</fullName>
    </submittedName>
</protein>